<protein>
    <submittedName>
        <fullName evidence="2">Uncharacterized protein</fullName>
    </submittedName>
</protein>
<keyword evidence="1" id="KW-1133">Transmembrane helix</keyword>
<reference evidence="2" key="2">
    <citation type="journal article" date="2023" name="IMA Fungus">
        <title>Comparative genomic study of the Penicillium genus elucidates a diverse pangenome and 15 lateral gene transfer events.</title>
        <authorList>
            <person name="Petersen C."/>
            <person name="Sorensen T."/>
            <person name="Nielsen M.R."/>
            <person name="Sondergaard T.E."/>
            <person name="Sorensen J.L."/>
            <person name="Fitzpatrick D.A."/>
            <person name="Frisvad J.C."/>
            <person name="Nielsen K.L."/>
        </authorList>
    </citation>
    <scope>NUCLEOTIDE SEQUENCE</scope>
    <source>
        <strain evidence="2">IBT 21472</strain>
    </source>
</reference>
<reference evidence="2" key="1">
    <citation type="submission" date="2022-12" db="EMBL/GenBank/DDBJ databases">
        <authorList>
            <person name="Petersen C."/>
        </authorList>
    </citation>
    <scope>NUCLEOTIDE SEQUENCE</scope>
    <source>
        <strain evidence="2">IBT 21472</strain>
    </source>
</reference>
<name>A0A9W9UBL9_9EURO</name>
<keyword evidence="1" id="KW-0472">Membrane</keyword>
<evidence type="ECO:0000313" key="3">
    <source>
        <dbReference type="Proteomes" id="UP001147746"/>
    </source>
</evidence>
<evidence type="ECO:0000313" key="2">
    <source>
        <dbReference type="EMBL" id="KAJ5330501.1"/>
    </source>
</evidence>
<dbReference type="EMBL" id="JAPZBO010000001">
    <property type="protein sequence ID" value="KAJ5330501.1"/>
    <property type="molecule type" value="Genomic_DNA"/>
</dbReference>
<feature type="transmembrane region" description="Helical" evidence="1">
    <location>
        <begin position="70"/>
        <end position="91"/>
    </location>
</feature>
<dbReference type="Proteomes" id="UP001147746">
    <property type="component" value="Unassembled WGS sequence"/>
</dbReference>
<evidence type="ECO:0000256" key="1">
    <source>
        <dbReference type="SAM" id="Phobius"/>
    </source>
</evidence>
<dbReference type="AlphaFoldDB" id="A0A9W9UBL9"/>
<accession>A0A9W9UBL9</accession>
<organism evidence="2 3">
    <name type="scientific">Penicillium atrosanguineum</name>
    <dbReference type="NCBI Taxonomy" id="1132637"/>
    <lineage>
        <taxon>Eukaryota</taxon>
        <taxon>Fungi</taxon>
        <taxon>Dikarya</taxon>
        <taxon>Ascomycota</taxon>
        <taxon>Pezizomycotina</taxon>
        <taxon>Eurotiomycetes</taxon>
        <taxon>Eurotiomycetidae</taxon>
        <taxon>Eurotiales</taxon>
        <taxon>Aspergillaceae</taxon>
        <taxon>Penicillium</taxon>
    </lineage>
</organism>
<feature type="transmembrane region" description="Helical" evidence="1">
    <location>
        <begin position="103"/>
        <end position="124"/>
    </location>
</feature>
<comment type="caution">
    <text evidence="2">The sequence shown here is derived from an EMBL/GenBank/DDBJ whole genome shotgun (WGS) entry which is preliminary data.</text>
</comment>
<proteinExistence type="predicted"/>
<gene>
    <name evidence="2" type="ORF">N7476_000284</name>
</gene>
<keyword evidence="1" id="KW-0812">Transmembrane</keyword>
<sequence>MALNTASAMIRTRLTVLFLTIAWLALAGLSSAISHFANILQDRAKSDLANATDSILDITFENLMKNVLEGMVVVALLSALFAIFGIILVIYPSWLQESYEYGMYYGCIQFLLSLVVVCMGSYFASHVHGYQTSFEYFDTAEINFHTTRLCIMELSAKPRLDL</sequence>
<keyword evidence="3" id="KW-1185">Reference proteome</keyword>